<feature type="transmembrane region" description="Helical" evidence="1">
    <location>
        <begin position="329"/>
        <end position="348"/>
    </location>
</feature>
<name>A0A226E7N7_FOLCA</name>
<comment type="caution">
    <text evidence="2">The sequence shown here is derived from an EMBL/GenBank/DDBJ whole genome shotgun (WGS) entry which is preliminary data.</text>
</comment>
<protein>
    <recommendedName>
        <fullName evidence="4">Gustatory receptor</fullName>
    </recommendedName>
</protein>
<dbReference type="EMBL" id="LNIX01000005">
    <property type="protein sequence ID" value="OXA53338.1"/>
    <property type="molecule type" value="Genomic_DNA"/>
</dbReference>
<accession>A0A226E7N7</accession>
<proteinExistence type="predicted"/>
<keyword evidence="3" id="KW-1185">Reference proteome</keyword>
<dbReference type="Proteomes" id="UP000198287">
    <property type="component" value="Unassembled WGS sequence"/>
</dbReference>
<evidence type="ECO:0008006" key="4">
    <source>
        <dbReference type="Google" id="ProtNLM"/>
    </source>
</evidence>
<feature type="transmembrane region" description="Helical" evidence="1">
    <location>
        <begin position="203"/>
        <end position="225"/>
    </location>
</feature>
<reference evidence="2 3" key="1">
    <citation type="submission" date="2015-12" db="EMBL/GenBank/DDBJ databases">
        <title>The genome of Folsomia candida.</title>
        <authorList>
            <person name="Faddeeva A."/>
            <person name="Derks M.F."/>
            <person name="Anvar Y."/>
            <person name="Smit S."/>
            <person name="Van Straalen N."/>
            <person name="Roelofs D."/>
        </authorList>
    </citation>
    <scope>NUCLEOTIDE SEQUENCE [LARGE SCALE GENOMIC DNA]</scope>
    <source>
        <strain evidence="2 3">VU population</strain>
        <tissue evidence="2">Whole body</tissue>
    </source>
</reference>
<feature type="transmembrane region" description="Helical" evidence="1">
    <location>
        <begin position="151"/>
        <end position="174"/>
    </location>
</feature>
<keyword evidence="1" id="KW-0812">Transmembrane</keyword>
<evidence type="ECO:0000313" key="3">
    <source>
        <dbReference type="Proteomes" id="UP000198287"/>
    </source>
</evidence>
<sequence length="417" mass="47774">MASKEHWSLLDVVCRVFSKLSFLIRFQVDPKRHKIYKAENTTTYMKRVNLIFTILLCSTAVASFYAQVWRLISGNMTVSHNDIFQILKSSALLFTTLVTSTLLPTVWMLAWAPEIVVNIMNPLEEIFTGLKDSCHPGVVKREHNSSQMLTLLGKVFLIVPTIVSPFASIFAVILEIDASKEFSEFLLPTAFHAKKGIRILIPLVWRMIVLAWLEFQFLAAANFLLQFGTTVFKTMEKFILILGRVNSSCIRDPSDPEELLIAKLWPNTSVARARSLKIKFYRIYQIYWYYVDENFNELLGAHGLLFGGICEIIGNYFIVRFYGELPFLLYGPAVVLFILLGVEIFVALDVMRNPYRLSTVFLDELKARKPSKYVVKVLRSMRPLEVSIGVFTKVRRDTGLIMYKIIADFTFTALLTI</sequence>
<feature type="transmembrane region" description="Helical" evidence="1">
    <location>
        <begin position="48"/>
        <end position="72"/>
    </location>
</feature>
<dbReference type="AlphaFoldDB" id="A0A226E7N7"/>
<organism evidence="2 3">
    <name type="scientific">Folsomia candida</name>
    <name type="common">Springtail</name>
    <dbReference type="NCBI Taxonomy" id="158441"/>
    <lineage>
        <taxon>Eukaryota</taxon>
        <taxon>Metazoa</taxon>
        <taxon>Ecdysozoa</taxon>
        <taxon>Arthropoda</taxon>
        <taxon>Hexapoda</taxon>
        <taxon>Collembola</taxon>
        <taxon>Entomobryomorpha</taxon>
        <taxon>Isotomoidea</taxon>
        <taxon>Isotomidae</taxon>
        <taxon>Proisotominae</taxon>
        <taxon>Folsomia</taxon>
    </lineage>
</organism>
<feature type="transmembrane region" description="Helical" evidence="1">
    <location>
        <begin position="304"/>
        <end position="323"/>
    </location>
</feature>
<evidence type="ECO:0000256" key="1">
    <source>
        <dbReference type="SAM" id="Phobius"/>
    </source>
</evidence>
<evidence type="ECO:0000313" key="2">
    <source>
        <dbReference type="EMBL" id="OXA53338.1"/>
    </source>
</evidence>
<feature type="transmembrane region" description="Helical" evidence="1">
    <location>
        <begin position="92"/>
        <end position="112"/>
    </location>
</feature>
<gene>
    <name evidence="2" type="ORF">Fcan01_11022</name>
</gene>
<keyword evidence="1" id="KW-1133">Transmembrane helix</keyword>
<keyword evidence="1" id="KW-0472">Membrane</keyword>